<accession>A0ABW4MSG2</accession>
<organism evidence="1 2">
    <name type="scientific">Fredinandcohnia salidurans</name>
    <dbReference type="NCBI Taxonomy" id="2595041"/>
    <lineage>
        <taxon>Bacteria</taxon>
        <taxon>Bacillati</taxon>
        <taxon>Bacillota</taxon>
        <taxon>Bacilli</taxon>
        <taxon>Bacillales</taxon>
        <taxon>Bacillaceae</taxon>
        <taxon>Fredinandcohnia</taxon>
    </lineage>
</organism>
<reference evidence="2" key="1">
    <citation type="journal article" date="2019" name="Int. J. Syst. Evol. Microbiol.">
        <title>The Global Catalogue of Microorganisms (GCM) 10K type strain sequencing project: providing services to taxonomists for standard genome sequencing and annotation.</title>
        <authorList>
            <consortium name="The Broad Institute Genomics Platform"/>
            <consortium name="The Broad Institute Genome Sequencing Center for Infectious Disease"/>
            <person name="Wu L."/>
            <person name="Ma J."/>
        </authorList>
    </citation>
    <scope>NUCLEOTIDE SEQUENCE [LARGE SCALE GENOMIC DNA]</scope>
    <source>
        <strain evidence="2">CCUG 15531</strain>
    </source>
</reference>
<evidence type="ECO:0000313" key="2">
    <source>
        <dbReference type="Proteomes" id="UP001597227"/>
    </source>
</evidence>
<dbReference type="Proteomes" id="UP001597227">
    <property type="component" value="Unassembled WGS sequence"/>
</dbReference>
<comment type="caution">
    <text evidence="1">The sequence shown here is derived from an EMBL/GenBank/DDBJ whole genome shotgun (WGS) entry which is preliminary data.</text>
</comment>
<dbReference type="RefSeq" id="WP_388039549.1">
    <property type="nucleotide sequence ID" value="NZ_JBHUEK010000025.1"/>
</dbReference>
<protein>
    <submittedName>
        <fullName evidence="1">Uncharacterized protein</fullName>
    </submittedName>
</protein>
<name>A0ABW4MSG2_9BACI</name>
<proteinExistence type="predicted"/>
<evidence type="ECO:0000313" key="1">
    <source>
        <dbReference type="EMBL" id="MFD1780054.1"/>
    </source>
</evidence>
<gene>
    <name evidence="1" type="ORF">ACFSFW_15415</name>
</gene>
<sequence>MLKVKVASNTAIQDFSLFNDYEEFKTNIEIWLIDHQQNFTRGELYGLSRLIQLSSKIPGVCFEAMRTIVCCPDMGLGEHAISRSTFKRMIWKCIRLGMLKVYETEDKNGAQGGNLFVFNPYPGWDAGPSPHPTSSSGK</sequence>
<dbReference type="EMBL" id="JBHUEK010000025">
    <property type="protein sequence ID" value="MFD1780054.1"/>
    <property type="molecule type" value="Genomic_DNA"/>
</dbReference>
<keyword evidence="2" id="KW-1185">Reference proteome</keyword>